<keyword evidence="2" id="KW-1003">Cell membrane</keyword>
<accession>A0ABX8B2Z6</accession>
<proteinExistence type="predicted"/>
<evidence type="ECO:0000256" key="2">
    <source>
        <dbReference type="ARBA" id="ARBA00022475"/>
    </source>
</evidence>
<reference evidence="15 16" key="1">
    <citation type="submission" date="2021-03" db="EMBL/GenBank/DDBJ databases">
        <title>Genomic and phenotypic characterization of Chloracidobacterium isolates provides evidence for multiple species.</title>
        <authorList>
            <person name="Saini M.K."/>
            <person name="Costas A.M.G."/>
            <person name="Tank M."/>
            <person name="Bryant D.A."/>
        </authorList>
    </citation>
    <scope>NUCLEOTIDE SEQUENCE [LARGE SCALE GENOMIC DNA]</scope>
    <source>
        <strain evidence="15 16">N</strain>
    </source>
</reference>
<dbReference type="PROSITE" id="PS50035">
    <property type="entry name" value="PLD"/>
    <property type="match status" value="2"/>
</dbReference>
<name>A0ABX8B2Z6_9BACT</name>
<dbReference type="InterPro" id="IPR001736">
    <property type="entry name" value="PLipase_D/transphosphatidylase"/>
</dbReference>
<keyword evidence="8" id="KW-0443">Lipid metabolism</keyword>
<dbReference type="EMBL" id="CP072642">
    <property type="protein sequence ID" value="QUV93876.1"/>
    <property type="molecule type" value="Genomic_DNA"/>
</dbReference>
<dbReference type="NCBIfam" id="TIGR04265">
    <property type="entry name" value="bac_cardiolipin"/>
    <property type="match status" value="1"/>
</dbReference>
<evidence type="ECO:0000256" key="10">
    <source>
        <dbReference type="ARBA" id="ARBA00023209"/>
    </source>
</evidence>
<protein>
    <recommendedName>
        <fullName evidence="12">Cardiolipin synthase</fullName>
        <ecNumber evidence="12">2.7.8.-</ecNumber>
    </recommendedName>
</protein>
<dbReference type="CDD" id="cd09157">
    <property type="entry name" value="PLDc_CLS_unchar2_1"/>
    <property type="match status" value="1"/>
</dbReference>
<dbReference type="InterPro" id="IPR022924">
    <property type="entry name" value="Cardiolipin_synthase"/>
</dbReference>
<dbReference type="Gene3D" id="3.30.870.10">
    <property type="entry name" value="Endonuclease Chain A"/>
    <property type="match status" value="2"/>
</dbReference>
<dbReference type="PANTHER" id="PTHR21248">
    <property type="entry name" value="CARDIOLIPIN SYNTHASE"/>
    <property type="match status" value="1"/>
</dbReference>
<keyword evidence="6" id="KW-0677">Repeat</keyword>
<dbReference type="InterPro" id="IPR025202">
    <property type="entry name" value="PLD-like_dom"/>
</dbReference>
<dbReference type="CDD" id="cd09163">
    <property type="entry name" value="PLDc_CLS_unchar2_2"/>
    <property type="match status" value="1"/>
</dbReference>
<comment type="subcellular location">
    <subcellularLocation>
        <location evidence="1">Cell membrane</location>
        <topology evidence="1">Multi-pass membrane protein</topology>
    </subcellularLocation>
</comment>
<keyword evidence="5 13" id="KW-0812">Transmembrane</keyword>
<dbReference type="SMART" id="SM00155">
    <property type="entry name" value="PLDc"/>
    <property type="match status" value="2"/>
</dbReference>
<evidence type="ECO:0000256" key="8">
    <source>
        <dbReference type="ARBA" id="ARBA00023098"/>
    </source>
</evidence>
<evidence type="ECO:0000259" key="14">
    <source>
        <dbReference type="PROSITE" id="PS50035"/>
    </source>
</evidence>
<evidence type="ECO:0000256" key="13">
    <source>
        <dbReference type="SAM" id="Phobius"/>
    </source>
</evidence>
<evidence type="ECO:0000256" key="11">
    <source>
        <dbReference type="ARBA" id="ARBA00023264"/>
    </source>
</evidence>
<evidence type="ECO:0000256" key="1">
    <source>
        <dbReference type="ARBA" id="ARBA00004651"/>
    </source>
</evidence>
<dbReference type="PANTHER" id="PTHR21248:SF22">
    <property type="entry name" value="PHOSPHOLIPASE D"/>
    <property type="match status" value="1"/>
</dbReference>
<dbReference type="Pfam" id="PF13091">
    <property type="entry name" value="PLDc_2"/>
    <property type="match status" value="2"/>
</dbReference>
<dbReference type="Pfam" id="PF13396">
    <property type="entry name" value="PLDc_N"/>
    <property type="match status" value="1"/>
</dbReference>
<evidence type="ECO:0000313" key="16">
    <source>
        <dbReference type="Proteomes" id="UP000677668"/>
    </source>
</evidence>
<keyword evidence="7 13" id="KW-1133">Transmembrane helix</keyword>
<evidence type="ECO:0000256" key="3">
    <source>
        <dbReference type="ARBA" id="ARBA00022516"/>
    </source>
</evidence>
<feature type="domain" description="PLD phosphodiesterase" evidence="14">
    <location>
        <begin position="212"/>
        <end position="239"/>
    </location>
</feature>
<sequence>MDAVWFEWTAFILFGVVGLIVSGHALLYKREARSALLWLLVVWFLPVLGAVLYLLIGINRLQRRAQRLRDATALPPAAEQIAGEDQTELLADDDLGGLARLVQQVTGQPLLAGNHLTPLVNGVQAYPAMLDAIAQARHSIALATYIFDRDGIGDQFVHALLAAQQRGVSIRILIDDVYVRLVRGSAFKFLKAAGLNVVSFNPPVLPARLHAANLRNHRKLLIVDGQIGFTGGMNIHRPYWRPENPATAFRDLHFHVRGPVVRHMVETFTDDWYFTTGERLDTRFWGEEGPQPAGPALARGIEAGPDETLDRLRWVFLGALNVARQSVRIWTPYFVPDQSLLAALSAAALRGVEVDILTPVENNHPLVQWAGRAHYWQVLEHGAHIWERPGPFDHSKLMVVDSRWVCIGSANWDARSLRLNFEFNLEVYDTALAQHLEALFQAARREATLVTAAQLRERPLPIRLRDGAARLFSPML</sequence>
<keyword evidence="3" id="KW-0444">Lipid biosynthesis</keyword>
<evidence type="ECO:0000256" key="7">
    <source>
        <dbReference type="ARBA" id="ARBA00022989"/>
    </source>
</evidence>
<feature type="transmembrane region" description="Helical" evidence="13">
    <location>
        <begin position="35"/>
        <end position="56"/>
    </location>
</feature>
<evidence type="ECO:0000256" key="9">
    <source>
        <dbReference type="ARBA" id="ARBA00023136"/>
    </source>
</evidence>
<evidence type="ECO:0000313" key="15">
    <source>
        <dbReference type="EMBL" id="QUV93876.1"/>
    </source>
</evidence>
<gene>
    <name evidence="15" type="primary">cls</name>
    <name evidence="15" type="ORF">J8C05_11035</name>
</gene>
<keyword evidence="11" id="KW-1208">Phospholipid metabolism</keyword>
<evidence type="ECO:0000256" key="6">
    <source>
        <dbReference type="ARBA" id="ARBA00022737"/>
    </source>
</evidence>
<dbReference type="EC" id="2.7.8.-" evidence="12"/>
<keyword evidence="4" id="KW-0808">Transferase</keyword>
<organism evidence="15 16">
    <name type="scientific">Chloracidobacterium sp. N</name>
    <dbReference type="NCBI Taxonomy" id="2821540"/>
    <lineage>
        <taxon>Bacteria</taxon>
        <taxon>Pseudomonadati</taxon>
        <taxon>Acidobacteriota</taxon>
        <taxon>Terriglobia</taxon>
        <taxon>Terriglobales</taxon>
        <taxon>Acidobacteriaceae</taxon>
        <taxon>Chloracidobacterium</taxon>
        <taxon>Chloracidobacterium aggregatum</taxon>
    </lineage>
</organism>
<dbReference type="RefSeq" id="WP_211422212.1">
    <property type="nucleotide sequence ID" value="NZ_CP072642.1"/>
</dbReference>
<evidence type="ECO:0000256" key="4">
    <source>
        <dbReference type="ARBA" id="ARBA00022679"/>
    </source>
</evidence>
<evidence type="ECO:0000256" key="12">
    <source>
        <dbReference type="NCBIfam" id="TIGR04265"/>
    </source>
</evidence>
<keyword evidence="9 13" id="KW-0472">Membrane</keyword>
<dbReference type="InterPro" id="IPR027379">
    <property type="entry name" value="CLS_N"/>
</dbReference>
<feature type="domain" description="PLD phosphodiesterase" evidence="14">
    <location>
        <begin position="389"/>
        <end position="416"/>
    </location>
</feature>
<evidence type="ECO:0000256" key="5">
    <source>
        <dbReference type="ARBA" id="ARBA00022692"/>
    </source>
</evidence>
<keyword evidence="16" id="KW-1185">Reference proteome</keyword>
<feature type="transmembrane region" description="Helical" evidence="13">
    <location>
        <begin position="6"/>
        <end position="28"/>
    </location>
</feature>
<keyword evidence="10" id="KW-0594">Phospholipid biosynthesis</keyword>
<dbReference type="SUPFAM" id="SSF56024">
    <property type="entry name" value="Phospholipase D/nuclease"/>
    <property type="match status" value="2"/>
</dbReference>
<dbReference type="Proteomes" id="UP000677668">
    <property type="component" value="Chromosome 1"/>
</dbReference>